<sequence>MFETIRVGDWLIKADVEETRKQYEKDIEDMCECGNCLNYYEAVNELPVQKAQVLESFGLIPSKCTDINYHGVKDHLHFYIASYFIVGRIVEGKQEWNPKKIDFSWHISFSVPQHQIYIPKGFPKPIIQLDCVTLLPWVIDQPYE</sequence>
<name>A0A0D1J1M5_BACIU</name>
<proteinExistence type="predicted"/>
<dbReference type="Proteomes" id="UP000032247">
    <property type="component" value="Unassembled WGS sequence"/>
</dbReference>
<dbReference type="EMBL" id="JXBC01000013">
    <property type="protein sequence ID" value="KIU06089.1"/>
    <property type="molecule type" value="Genomic_DNA"/>
</dbReference>
<evidence type="ECO:0000313" key="1">
    <source>
        <dbReference type="EMBL" id="KIU06089.1"/>
    </source>
</evidence>
<reference evidence="1 2" key="1">
    <citation type="submission" date="2014-12" db="EMBL/GenBank/DDBJ databases">
        <title>Comparative genome analysis of Bacillus coagulans HM-08, Clostridium butyricum HM-68, Bacillus subtilis HM-66 and Bacillus licheniformis BL-09.</title>
        <authorList>
            <person name="Zhang H."/>
        </authorList>
    </citation>
    <scope>NUCLEOTIDE SEQUENCE [LARGE SCALE GENOMIC DNA]</scope>
    <source>
        <strain evidence="1 2">HM-66</strain>
    </source>
</reference>
<evidence type="ECO:0000313" key="2">
    <source>
        <dbReference type="Proteomes" id="UP000032247"/>
    </source>
</evidence>
<organism evidence="1 2">
    <name type="scientific">Bacillus subtilis</name>
    <dbReference type="NCBI Taxonomy" id="1423"/>
    <lineage>
        <taxon>Bacteria</taxon>
        <taxon>Bacillati</taxon>
        <taxon>Bacillota</taxon>
        <taxon>Bacilli</taxon>
        <taxon>Bacillales</taxon>
        <taxon>Bacillaceae</taxon>
        <taxon>Bacillus</taxon>
    </lineage>
</organism>
<comment type="caution">
    <text evidence="1">The sequence shown here is derived from an EMBL/GenBank/DDBJ whole genome shotgun (WGS) entry which is preliminary data.</text>
</comment>
<dbReference type="PATRIC" id="fig|1423.134.peg.1551"/>
<protein>
    <submittedName>
        <fullName evidence="1">Uncharacterized protein</fullName>
    </submittedName>
</protein>
<dbReference type="RefSeq" id="WP_032727075.1">
    <property type="nucleotide sequence ID" value="NZ_CP017676.1"/>
</dbReference>
<dbReference type="AlphaFoldDB" id="A0A0D1J1M5"/>
<accession>A0A0D1J1M5</accession>
<gene>
    <name evidence="1" type="ORF">SC09_contig4orf01102</name>
</gene>